<dbReference type="AlphaFoldDB" id="A0AAW0FBZ4"/>
<keyword evidence="3" id="KW-1185">Reference proteome</keyword>
<dbReference type="InterPro" id="IPR012469">
    <property type="entry name" value="DUF1688"/>
</dbReference>
<accession>A0AAW0FBZ4</accession>
<evidence type="ECO:0000256" key="1">
    <source>
        <dbReference type="SAM" id="MobiDB-lite"/>
    </source>
</evidence>
<dbReference type="Proteomes" id="UP001385951">
    <property type="component" value="Unassembled WGS sequence"/>
</dbReference>
<dbReference type="Pfam" id="PF07958">
    <property type="entry name" value="DUF1688"/>
    <property type="match status" value="1"/>
</dbReference>
<feature type="region of interest" description="Disordered" evidence="1">
    <location>
        <begin position="192"/>
        <end position="211"/>
    </location>
</feature>
<evidence type="ECO:0000313" key="2">
    <source>
        <dbReference type="EMBL" id="KAK7678041.1"/>
    </source>
</evidence>
<name>A0AAW0FBZ4_9APHY</name>
<protein>
    <recommendedName>
        <fullName evidence="4">DUF1688-domain-containing protein</fullName>
    </recommendedName>
</protein>
<comment type="caution">
    <text evidence="2">The sequence shown here is derived from an EMBL/GenBank/DDBJ whole genome shotgun (WGS) entry which is preliminary data.</text>
</comment>
<proteinExistence type="predicted"/>
<dbReference type="EMBL" id="JASBNA010000078">
    <property type="protein sequence ID" value="KAK7678041.1"/>
    <property type="molecule type" value="Genomic_DNA"/>
</dbReference>
<evidence type="ECO:0008006" key="4">
    <source>
        <dbReference type="Google" id="ProtNLM"/>
    </source>
</evidence>
<organism evidence="2 3">
    <name type="scientific">Cerrena zonata</name>
    <dbReference type="NCBI Taxonomy" id="2478898"/>
    <lineage>
        <taxon>Eukaryota</taxon>
        <taxon>Fungi</taxon>
        <taxon>Dikarya</taxon>
        <taxon>Basidiomycota</taxon>
        <taxon>Agaricomycotina</taxon>
        <taxon>Agaricomycetes</taxon>
        <taxon>Polyporales</taxon>
        <taxon>Cerrenaceae</taxon>
        <taxon>Cerrena</taxon>
    </lineage>
</organism>
<dbReference type="PANTHER" id="PTHR31687">
    <property type="match status" value="1"/>
</dbReference>
<evidence type="ECO:0000313" key="3">
    <source>
        <dbReference type="Proteomes" id="UP001385951"/>
    </source>
</evidence>
<sequence>MNFGQPLSPQQTAAYLRTLPAIRERCSKVHELAKKGELQYFKYHPKKENDVAEFCLSIIQRDFGTNYASIPPHGRWRHLDAGRPRVFPLIAKWKASPNPPDTKEICRRLIDLFLVSVLLDAGAGNTWSYLESRSGKKFSRSEGLGVASINMFEEGFFSGSKENPHQVDAEGLAKITTEATASAMQVSETNPMVGIDGSNVIAPEPKQSTQG</sequence>
<gene>
    <name evidence="2" type="ORF">QCA50_018982</name>
</gene>
<reference evidence="2 3" key="1">
    <citation type="submission" date="2022-09" db="EMBL/GenBank/DDBJ databases">
        <authorList>
            <person name="Palmer J.M."/>
        </authorList>
    </citation>
    <scope>NUCLEOTIDE SEQUENCE [LARGE SCALE GENOMIC DNA]</scope>
    <source>
        <strain evidence="2 3">DSM 7382</strain>
    </source>
</reference>
<dbReference type="PANTHER" id="PTHR31687:SF3">
    <property type="entry name" value="PROTEIN URG3"/>
    <property type="match status" value="1"/>
</dbReference>